<name>A0A803L684_CHEQI</name>
<reference evidence="4" key="2">
    <citation type="submission" date="2021-03" db="UniProtKB">
        <authorList>
            <consortium name="EnsemblPlants"/>
        </authorList>
    </citation>
    <scope>IDENTIFICATION</scope>
</reference>
<sequence length="632" mass="71410">MEKCSSMAELKQIQAQMMRKGLIFHVFPVSRIIAFCALSNNGDMNYARLIFDHIPNPNVYIWNTMIRGYSRAKKPLIGLSIFRKMVRDGVEMDGRSFVFALKAFGLFSGFREGRAVHCSICKVGFESSVLVQNGLLHFYADGGFLSCARQVFDECPMKDVVTWTAMIDGYVQRDSPDEALRVFDLMVCGGETVPNEVTMITLLSACALKGDLELGRRMHCYIEKYNVRYTLNLMNALLDMYVKCGCLMTARRLFEEMECRDVFSWTSMVNGFAKHSELDMARKYFDEMPVKNAVSWNAMIAGYSQNNKPEDALDLFQGMVKGGLVPIEEATLVPVLSACAQSGCLDLGQWIHHHYIHQKRIEFGASVGNALIDMYAKCGRIDMAEELFDEMPKRDLISWNSLIIGYADHGNANMALILFERMKDQGIKPDHITFIGILSACSHAGLVAEGREHFAGMQHQFRLEPKAEHYACMIDLLGRVGLIGEAYDMIRKMPMEPDEAAWGALLNACRMHGYADLGTFAADKLIDLNPEDSGTYVLLANLCAREKRWGEVRNVRSMMREKGIRKTPGHSFIEVDGDFHEFSAADDSHPRSMELYKLLKDIFVITNLEEDVCSNQSIDCLQKEDYLFLNNG</sequence>
<keyword evidence="3" id="KW-0472">Membrane</keyword>
<dbReference type="SMR" id="A0A803L684"/>
<keyword evidence="3" id="KW-0812">Transmembrane</keyword>
<feature type="repeat" description="PPR" evidence="2">
    <location>
        <begin position="364"/>
        <end position="394"/>
    </location>
</feature>
<dbReference type="PANTHER" id="PTHR47926:SF387">
    <property type="entry name" value="PENTATRICOPEPTIDE REPEAT-CONTAINING PROTEIN"/>
    <property type="match status" value="1"/>
</dbReference>
<organism evidence="4 5">
    <name type="scientific">Chenopodium quinoa</name>
    <name type="common">Quinoa</name>
    <dbReference type="NCBI Taxonomy" id="63459"/>
    <lineage>
        <taxon>Eukaryota</taxon>
        <taxon>Viridiplantae</taxon>
        <taxon>Streptophyta</taxon>
        <taxon>Embryophyta</taxon>
        <taxon>Tracheophyta</taxon>
        <taxon>Spermatophyta</taxon>
        <taxon>Magnoliopsida</taxon>
        <taxon>eudicotyledons</taxon>
        <taxon>Gunneridae</taxon>
        <taxon>Pentapetalae</taxon>
        <taxon>Caryophyllales</taxon>
        <taxon>Chenopodiaceae</taxon>
        <taxon>Chenopodioideae</taxon>
        <taxon>Atripliceae</taxon>
        <taxon>Chenopodium</taxon>
    </lineage>
</organism>
<dbReference type="FunFam" id="1.25.40.10:FF:000348">
    <property type="entry name" value="Pentatricopeptide repeat-containing protein chloroplastic"/>
    <property type="match status" value="1"/>
</dbReference>
<dbReference type="Proteomes" id="UP000596660">
    <property type="component" value="Unplaced"/>
</dbReference>
<dbReference type="Pfam" id="PF20431">
    <property type="entry name" value="E_motif"/>
    <property type="match status" value="1"/>
</dbReference>
<feature type="repeat" description="PPR" evidence="2">
    <location>
        <begin position="532"/>
        <end position="566"/>
    </location>
</feature>
<protein>
    <submittedName>
        <fullName evidence="4">Uncharacterized protein</fullName>
    </submittedName>
</protein>
<dbReference type="InterPro" id="IPR011990">
    <property type="entry name" value="TPR-like_helical_dom_sf"/>
</dbReference>
<evidence type="ECO:0000313" key="4">
    <source>
        <dbReference type="EnsemblPlants" id="AUR62007373-RA:cds"/>
    </source>
</evidence>
<dbReference type="Pfam" id="PF13041">
    <property type="entry name" value="PPR_2"/>
    <property type="match status" value="4"/>
</dbReference>
<reference evidence="4" key="1">
    <citation type="journal article" date="2017" name="Nature">
        <title>The genome of Chenopodium quinoa.</title>
        <authorList>
            <person name="Jarvis D.E."/>
            <person name="Ho Y.S."/>
            <person name="Lightfoot D.J."/>
            <person name="Schmoeckel S.M."/>
            <person name="Li B."/>
            <person name="Borm T.J.A."/>
            <person name="Ohyanagi H."/>
            <person name="Mineta K."/>
            <person name="Michell C.T."/>
            <person name="Saber N."/>
            <person name="Kharbatia N.M."/>
            <person name="Rupper R.R."/>
            <person name="Sharp A.R."/>
            <person name="Dally N."/>
            <person name="Boughton B.A."/>
            <person name="Woo Y.H."/>
            <person name="Gao G."/>
            <person name="Schijlen E.G.W.M."/>
            <person name="Guo X."/>
            <person name="Momin A.A."/>
            <person name="Negrao S."/>
            <person name="Al-Babili S."/>
            <person name="Gehring C."/>
            <person name="Roessner U."/>
            <person name="Jung C."/>
            <person name="Murphy K."/>
            <person name="Arold S.T."/>
            <person name="Gojobori T."/>
            <person name="van der Linden C.G."/>
            <person name="van Loo E.N."/>
            <person name="Jellen E.N."/>
            <person name="Maughan P.J."/>
            <person name="Tester M."/>
        </authorList>
    </citation>
    <scope>NUCLEOTIDE SEQUENCE [LARGE SCALE GENOMIC DNA]</scope>
    <source>
        <strain evidence="4">cv. PI 614886</strain>
    </source>
</reference>
<dbReference type="Gramene" id="AUR62007373-RA">
    <property type="protein sequence ID" value="AUR62007373-RA:cds"/>
    <property type="gene ID" value="AUR62007373"/>
</dbReference>
<dbReference type="OMA" id="VEGKFHD"/>
<evidence type="ECO:0000313" key="5">
    <source>
        <dbReference type="Proteomes" id="UP000596660"/>
    </source>
</evidence>
<feature type="repeat" description="PPR" evidence="2">
    <location>
        <begin position="159"/>
        <end position="193"/>
    </location>
</feature>
<feature type="repeat" description="PPR" evidence="2">
    <location>
        <begin position="58"/>
        <end position="92"/>
    </location>
</feature>
<evidence type="ECO:0000256" key="2">
    <source>
        <dbReference type="PROSITE-ProRule" id="PRU00708"/>
    </source>
</evidence>
<dbReference type="FunFam" id="1.25.40.10:FF:000184">
    <property type="entry name" value="Pentatricopeptide repeat-containing protein, chloroplastic"/>
    <property type="match status" value="1"/>
</dbReference>
<dbReference type="PANTHER" id="PTHR47926">
    <property type="entry name" value="PENTATRICOPEPTIDE REPEAT-CONTAINING PROTEIN"/>
    <property type="match status" value="1"/>
</dbReference>
<dbReference type="NCBIfam" id="TIGR00756">
    <property type="entry name" value="PPR"/>
    <property type="match status" value="6"/>
</dbReference>
<dbReference type="SUPFAM" id="SSF48452">
    <property type="entry name" value="TPR-like"/>
    <property type="match status" value="1"/>
</dbReference>
<dbReference type="InterPro" id="IPR002885">
    <property type="entry name" value="PPR_rpt"/>
</dbReference>
<keyword evidence="1" id="KW-0677">Repeat</keyword>
<dbReference type="EnsemblPlants" id="AUR62007373-RA">
    <property type="protein sequence ID" value="AUR62007373-RA:cds"/>
    <property type="gene ID" value="AUR62007373"/>
</dbReference>
<dbReference type="GO" id="GO:0009451">
    <property type="term" value="P:RNA modification"/>
    <property type="evidence" value="ECO:0007669"/>
    <property type="project" value="InterPro"/>
</dbReference>
<dbReference type="FunFam" id="1.25.40.10:FF:000470">
    <property type="entry name" value="Pentatricopeptide repeat-containing protein At5g66520"/>
    <property type="match status" value="1"/>
</dbReference>
<dbReference type="AlphaFoldDB" id="A0A803L684"/>
<dbReference type="Pfam" id="PF01535">
    <property type="entry name" value="PPR"/>
    <property type="match status" value="2"/>
</dbReference>
<dbReference type="GO" id="GO:0003723">
    <property type="term" value="F:RNA binding"/>
    <property type="evidence" value="ECO:0007669"/>
    <property type="project" value="InterPro"/>
</dbReference>
<accession>A0A803L684</accession>
<feature type="repeat" description="PPR" evidence="2">
    <location>
        <begin position="292"/>
        <end position="326"/>
    </location>
</feature>
<dbReference type="InterPro" id="IPR046960">
    <property type="entry name" value="PPR_At4g14850-like_plant"/>
</dbReference>
<feature type="repeat" description="PPR" evidence="2">
    <location>
        <begin position="395"/>
        <end position="429"/>
    </location>
</feature>
<keyword evidence="5" id="KW-1185">Reference proteome</keyword>
<proteinExistence type="predicted"/>
<feature type="repeat" description="PPR" evidence="2">
    <location>
        <begin position="261"/>
        <end position="291"/>
    </location>
</feature>
<evidence type="ECO:0000256" key="3">
    <source>
        <dbReference type="SAM" id="Phobius"/>
    </source>
</evidence>
<dbReference type="InterPro" id="IPR046848">
    <property type="entry name" value="E_motif"/>
</dbReference>
<feature type="transmembrane region" description="Helical" evidence="3">
    <location>
        <begin position="21"/>
        <end position="40"/>
    </location>
</feature>
<keyword evidence="3" id="KW-1133">Transmembrane helix</keyword>
<dbReference type="PROSITE" id="PS51375">
    <property type="entry name" value="PPR"/>
    <property type="match status" value="7"/>
</dbReference>
<evidence type="ECO:0000256" key="1">
    <source>
        <dbReference type="ARBA" id="ARBA00022737"/>
    </source>
</evidence>
<dbReference type="Gene3D" id="1.25.40.10">
    <property type="entry name" value="Tetratricopeptide repeat domain"/>
    <property type="match status" value="4"/>
</dbReference>